<proteinExistence type="predicted"/>
<comment type="caution">
    <text evidence="3">The sequence shown here is derived from an EMBL/GenBank/DDBJ whole genome shotgun (WGS) entry which is preliminary data.</text>
</comment>
<keyword evidence="3" id="KW-0808">Transferase</keyword>
<dbReference type="GO" id="GO:0016740">
    <property type="term" value="F:transferase activity"/>
    <property type="evidence" value="ECO:0007669"/>
    <property type="project" value="UniProtKB-KW"/>
</dbReference>
<sequence>MKTSYTTTDEEYSALRHHVGLIGYDGAGLVTVSGPQATAYLGRVGTRSVDFLLEGQSTSSLLLREDGTIIAEAIVHCRGTDYLVEIWPAQAAEAVAHLLAAATAFAEVTVEDAGAQYAVLAVEGPSSFQIAQKYLDFPIASLAYRSCAAVEWGGGTVTLSRTGITGEYGYKFIVPSGDASRLRAELLELGAVECGKDALDICRMEVRFANLEREHTGGPVTPFDVGLQWMLDAGQDFAGLDALEESRRQPRRSPVCWVADAALETAPPQGTAIEAGDAEVGVVTHCVWSPTLDRFIGTAVVDGGVAASGQDFRLAGGGTAVRTISAPFLTATSLGLPLG</sequence>
<name>A0A4U0NWX4_9ACTN</name>
<keyword evidence="4" id="KW-1185">Reference proteome</keyword>
<organism evidence="3 4">
    <name type="scientific">Streptomyces piniterrae</name>
    <dbReference type="NCBI Taxonomy" id="2571125"/>
    <lineage>
        <taxon>Bacteria</taxon>
        <taxon>Bacillati</taxon>
        <taxon>Actinomycetota</taxon>
        <taxon>Actinomycetes</taxon>
        <taxon>Kitasatosporales</taxon>
        <taxon>Streptomycetaceae</taxon>
        <taxon>Streptomyces</taxon>
    </lineage>
</organism>
<dbReference type="InterPro" id="IPR029043">
    <property type="entry name" value="GcvT/YgfZ_C"/>
</dbReference>
<gene>
    <name evidence="3" type="ORF">FCH28_03840</name>
</gene>
<dbReference type="Pfam" id="PF01571">
    <property type="entry name" value="GCV_T"/>
    <property type="match status" value="1"/>
</dbReference>
<dbReference type="SUPFAM" id="SSF101790">
    <property type="entry name" value="Aminomethyltransferase beta-barrel domain"/>
    <property type="match status" value="1"/>
</dbReference>
<dbReference type="Proteomes" id="UP000308697">
    <property type="component" value="Unassembled WGS sequence"/>
</dbReference>
<dbReference type="InterPro" id="IPR013977">
    <property type="entry name" value="GcvT_C"/>
</dbReference>
<evidence type="ECO:0000313" key="4">
    <source>
        <dbReference type="Proteomes" id="UP000308697"/>
    </source>
</evidence>
<feature type="domain" description="Aminomethyltransferase C-terminal" evidence="2">
    <location>
        <begin position="265"/>
        <end position="328"/>
    </location>
</feature>
<dbReference type="InterPro" id="IPR028896">
    <property type="entry name" value="GcvT/YgfZ/DmdA"/>
</dbReference>
<evidence type="ECO:0000313" key="3">
    <source>
        <dbReference type="EMBL" id="TJZ59233.1"/>
    </source>
</evidence>
<dbReference type="PIRSF" id="PIRSF006487">
    <property type="entry name" value="GcvT"/>
    <property type="match status" value="1"/>
</dbReference>
<reference evidence="3 4" key="1">
    <citation type="submission" date="2019-04" db="EMBL/GenBank/DDBJ databases">
        <title>Streptomyces piniterrae sp. nov., a heliquinomycin-producing actinomycete isolated from rhizosphere soil of Pinus yunnanensis.</title>
        <authorList>
            <person name="Zhuang X."/>
            <person name="Zhao J."/>
        </authorList>
    </citation>
    <scope>NUCLEOTIDE SEQUENCE [LARGE SCALE GENOMIC DNA]</scope>
    <source>
        <strain evidence="4">jys28</strain>
    </source>
</reference>
<dbReference type="EMBL" id="SUMB01000001">
    <property type="protein sequence ID" value="TJZ59233.1"/>
    <property type="molecule type" value="Genomic_DNA"/>
</dbReference>
<dbReference type="Gene3D" id="3.30.1360.120">
    <property type="entry name" value="Probable tRNA modification gtpase trme, domain 1"/>
    <property type="match status" value="1"/>
</dbReference>
<accession>A0A4U0NWX4</accession>
<dbReference type="PANTHER" id="PTHR43757:SF2">
    <property type="entry name" value="AMINOMETHYLTRANSFERASE, MITOCHONDRIAL"/>
    <property type="match status" value="1"/>
</dbReference>
<dbReference type="AlphaFoldDB" id="A0A4U0NWX4"/>
<dbReference type="InterPro" id="IPR006222">
    <property type="entry name" value="GCVT_N"/>
</dbReference>
<dbReference type="RefSeq" id="WP_136738185.1">
    <property type="nucleotide sequence ID" value="NZ_SUMB01000001.1"/>
</dbReference>
<dbReference type="Pfam" id="PF08669">
    <property type="entry name" value="GCV_T_C"/>
    <property type="match status" value="1"/>
</dbReference>
<dbReference type="OrthoDB" id="2055370at2"/>
<dbReference type="InterPro" id="IPR027266">
    <property type="entry name" value="TrmE/GcvT-like"/>
</dbReference>
<protein>
    <submittedName>
        <fullName evidence="3">Aminomethyl transferase family protein</fullName>
    </submittedName>
</protein>
<dbReference type="SUPFAM" id="SSF103025">
    <property type="entry name" value="Folate-binding domain"/>
    <property type="match status" value="1"/>
</dbReference>
<evidence type="ECO:0000259" key="1">
    <source>
        <dbReference type="Pfam" id="PF01571"/>
    </source>
</evidence>
<feature type="domain" description="GCVT N-terminal" evidence="1">
    <location>
        <begin position="7"/>
        <end position="232"/>
    </location>
</feature>
<dbReference type="PANTHER" id="PTHR43757">
    <property type="entry name" value="AMINOMETHYLTRANSFERASE"/>
    <property type="match status" value="1"/>
</dbReference>
<evidence type="ECO:0000259" key="2">
    <source>
        <dbReference type="Pfam" id="PF08669"/>
    </source>
</evidence>
<dbReference type="GO" id="GO:0005829">
    <property type="term" value="C:cytosol"/>
    <property type="evidence" value="ECO:0007669"/>
    <property type="project" value="TreeGrafter"/>
</dbReference>